<sequence length="1492" mass="169459">MKSITEREARRDAQMSFVKSKIESMLEPNRIEGDPEEEVHQEEVESSKNGEAPKNLQFSLDGSISSSQLKEFIKGAIKDQMGSGSQSSIAYAKPYTQRIDLMRMPKNYQPPKFQQFDVKGNPRQHVAHFIETCNNAGTYRDLMVKQFVRSIKGNAFDWYTNLKPNSINSWDQLEIKPRTFEELATRAHDMELNISSNGNQGLPVQGLSKGKEKQDPLKGGKFPSKTENKQSMIVTTTPLKDKIMELAHQGNITFDDDDDVVTSNLAMAITPTTSTFFIQFGSFEPINVDIFSTPKMNKSKGIETATLPLAEISTQDLLMPLTLQEFMPKQLQEDIFTSVTCYLIDEEESLDIEEEIESSRICRSCVASIMFTDEDRLLGSRIHNRPLFVTGYIKEQLVNRILVDGGSTVNILPFKVLKDLGISLDQLSHSQLMTQGFNQDGQRAIGKIRLNMLIGDMESSALFHVINIKKVMADNKPFTEAESFFANAKFYLEDDTLKGIQAITPPLTKEVKLESEIPKPDLPTEVEEETKQNGNSKRKTKQQGSETIKLAPVLWYVPITKKKEGQSPFFGDEESILKSLQELTLPVAKITKTTLSCQPLQGFTRPSQAPTIEHGSLPTKRTEDGFYPNACRFMAKVGYNHKEPNGLGRLIPEAPGEKDIDLTKIQKMLKAQGYGVVKSKAGIGYTPSTPIHIPIRKTNVLVITIGVEEEEQFLKPSKKVSVFDCLGRPTSQVSVFDRLGPQESHNLVADTRNPVHMRLSNSTTPQVSKDEERRQRKNKGSNALDEKFDNAHFVAQESKEIRSSVPSCMKRQAIWVIKNGETLTAKRHTRVITNQNMEDDDVTAVNHVTIIEETKGESSIEEDAEDKPPTFEEGVQAIVDELKEINIGSAEDPKPICVNANLSPKEEHAYVELLKEYKDVFAWTYKEMPCLDPKVAVHQLSIRHGYETLSFMDGFSGYNQICMAPRDEKFTAFCTPKGQALIDFLAKHPIPDDRELSDDLPDEEVMLVEMSQPWKMFFDGVAQRDGVGAGVVFVTPEGDVLPYSFTLVECCSKNIAEYQALILDLEMAMDSKTTRLKVFGDSKLIINQVLLEYEVKKPDLVPYCKYAIRLLAWFDYINITHVPRSGNKEADAIAKLATALTLQDLEVKVSVCRRWVVPPNFDDDEMEEDVNIISVFEIDREDWRQPLIDYIENGKLPNDTQHRIEIRRRALRFVYYKNALYRRSFDGLLLRCLDDDEAVKALKEVHSGICGAHQSSPNLHFQIKRMDVVGPLTPKSSDGHSYILAATDYFSKWAEVTAFREVKKETVVNFIKRNVIYQYGVPRYIITDNGREFYNKLMDKLCNDFGFKQHNSSMYNAPTNGLTKAFNKTLCNLLKKVVGKSRRDWHERVEEALWAYRTTYRMPTQATPYSFVYGVEVVLPLERQIPSLRIAIQEDLSNEDNVHLRLEKLEALDEKRHEAQQRLECYQAHVSRAFNKKVRPRSFQARDLVLAE</sequence>
<feature type="region of interest" description="Disordered" evidence="1">
    <location>
        <begin position="757"/>
        <end position="784"/>
    </location>
</feature>
<feature type="compositionally biased region" description="Basic and acidic residues" evidence="1">
    <location>
        <begin position="209"/>
        <end position="228"/>
    </location>
</feature>
<feature type="region of interest" description="Disordered" evidence="1">
    <location>
        <begin position="517"/>
        <end position="545"/>
    </location>
</feature>
<dbReference type="CDD" id="cd00303">
    <property type="entry name" value="retropepsin_like"/>
    <property type="match status" value="1"/>
</dbReference>
<name>A0A2N9J4C2_FAGSY</name>
<dbReference type="Pfam" id="PF13456">
    <property type="entry name" value="RVT_3"/>
    <property type="match status" value="1"/>
</dbReference>
<dbReference type="GO" id="GO:0004523">
    <property type="term" value="F:RNA-DNA hybrid ribonuclease activity"/>
    <property type="evidence" value="ECO:0007669"/>
    <property type="project" value="InterPro"/>
</dbReference>
<protein>
    <recommendedName>
        <fullName evidence="2">Integrase catalytic domain-containing protein</fullName>
    </recommendedName>
</protein>
<dbReference type="SUPFAM" id="SSF56672">
    <property type="entry name" value="DNA/RNA polymerases"/>
    <property type="match status" value="1"/>
</dbReference>
<dbReference type="Gene3D" id="3.30.420.10">
    <property type="entry name" value="Ribonuclease H-like superfamily/Ribonuclease H"/>
    <property type="match status" value="2"/>
</dbReference>
<dbReference type="GO" id="GO:0003676">
    <property type="term" value="F:nucleic acid binding"/>
    <property type="evidence" value="ECO:0007669"/>
    <property type="project" value="InterPro"/>
</dbReference>
<feature type="region of interest" description="Disordered" evidence="1">
    <location>
        <begin position="601"/>
        <end position="621"/>
    </location>
</feature>
<gene>
    <name evidence="3" type="ORF">FSB_LOCUS59063</name>
</gene>
<dbReference type="SUPFAM" id="SSF53098">
    <property type="entry name" value="Ribonuclease H-like"/>
    <property type="match status" value="2"/>
</dbReference>
<organism evidence="3">
    <name type="scientific">Fagus sylvatica</name>
    <name type="common">Beechnut</name>
    <dbReference type="NCBI Taxonomy" id="28930"/>
    <lineage>
        <taxon>Eukaryota</taxon>
        <taxon>Viridiplantae</taxon>
        <taxon>Streptophyta</taxon>
        <taxon>Embryophyta</taxon>
        <taxon>Tracheophyta</taxon>
        <taxon>Spermatophyta</taxon>
        <taxon>Magnoliopsida</taxon>
        <taxon>eudicotyledons</taxon>
        <taxon>Gunneridae</taxon>
        <taxon>Pentapetalae</taxon>
        <taxon>rosids</taxon>
        <taxon>fabids</taxon>
        <taxon>Fagales</taxon>
        <taxon>Fagaceae</taxon>
        <taxon>Fagus</taxon>
    </lineage>
</organism>
<accession>A0A2N9J4C2</accession>
<dbReference type="EMBL" id="OIVN01006348">
    <property type="protein sequence ID" value="SPD31181.1"/>
    <property type="molecule type" value="Genomic_DNA"/>
</dbReference>
<proteinExistence type="predicted"/>
<feature type="region of interest" description="Disordered" evidence="1">
    <location>
        <begin position="1"/>
        <end position="54"/>
    </location>
</feature>
<dbReference type="PROSITE" id="PS50994">
    <property type="entry name" value="INTEGRASE"/>
    <property type="match status" value="1"/>
</dbReference>
<evidence type="ECO:0000256" key="1">
    <source>
        <dbReference type="SAM" id="MobiDB-lite"/>
    </source>
</evidence>
<evidence type="ECO:0000313" key="3">
    <source>
        <dbReference type="EMBL" id="SPD31181.1"/>
    </source>
</evidence>
<dbReference type="PANTHER" id="PTHR48475:SF1">
    <property type="entry name" value="RNASE H TYPE-1 DOMAIN-CONTAINING PROTEIN"/>
    <property type="match status" value="1"/>
</dbReference>
<reference evidence="3" key="1">
    <citation type="submission" date="2018-02" db="EMBL/GenBank/DDBJ databases">
        <authorList>
            <person name="Cohen D.B."/>
            <person name="Kent A.D."/>
        </authorList>
    </citation>
    <scope>NUCLEOTIDE SEQUENCE</scope>
</reference>
<feature type="region of interest" description="Disordered" evidence="1">
    <location>
        <begin position="194"/>
        <end position="228"/>
    </location>
</feature>
<feature type="compositionally biased region" description="Basic and acidic residues" evidence="1">
    <location>
        <begin position="20"/>
        <end position="33"/>
    </location>
</feature>
<dbReference type="Pfam" id="PF00665">
    <property type="entry name" value="rve"/>
    <property type="match status" value="1"/>
</dbReference>
<dbReference type="InterPro" id="IPR036397">
    <property type="entry name" value="RNaseH_sf"/>
</dbReference>
<feature type="domain" description="Integrase catalytic" evidence="2">
    <location>
        <begin position="1253"/>
        <end position="1416"/>
    </location>
</feature>
<evidence type="ECO:0000259" key="2">
    <source>
        <dbReference type="PROSITE" id="PS50994"/>
    </source>
</evidence>
<feature type="compositionally biased region" description="Basic and acidic residues" evidence="1">
    <location>
        <begin position="1"/>
        <end position="13"/>
    </location>
</feature>
<dbReference type="InterPro" id="IPR002156">
    <property type="entry name" value="RNaseH_domain"/>
</dbReference>
<dbReference type="InterPro" id="IPR001584">
    <property type="entry name" value="Integrase_cat-core"/>
</dbReference>
<feature type="compositionally biased region" description="Polar residues" evidence="1">
    <location>
        <begin position="601"/>
        <end position="610"/>
    </location>
</feature>
<dbReference type="PANTHER" id="PTHR48475">
    <property type="entry name" value="RIBONUCLEASE H"/>
    <property type="match status" value="1"/>
</dbReference>
<dbReference type="InterPro" id="IPR043502">
    <property type="entry name" value="DNA/RNA_pol_sf"/>
</dbReference>
<dbReference type="GO" id="GO:0015074">
    <property type="term" value="P:DNA integration"/>
    <property type="evidence" value="ECO:0007669"/>
    <property type="project" value="InterPro"/>
</dbReference>
<dbReference type="InterPro" id="IPR012337">
    <property type="entry name" value="RNaseH-like_sf"/>
</dbReference>
<dbReference type="CDD" id="cd09279">
    <property type="entry name" value="RNase_HI_like"/>
    <property type="match status" value="1"/>
</dbReference>